<feature type="compositionally biased region" description="Basic and acidic residues" evidence="1">
    <location>
        <begin position="196"/>
        <end position="205"/>
    </location>
</feature>
<feature type="compositionally biased region" description="Polar residues" evidence="1">
    <location>
        <begin position="104"/>
        <end position="113"/>
    </location>
</feature>
<sequence length="300" mass="33221">MQGDLFPTLGVSRLDIDQPRPSTFRDATVIPKTKTLTFRRPETTRAPEPSREDKHVTQPYHQPGQYASVGSVAASGSDYPSSFGGEAHWKSGHPPPIQSLRAFNHSQVPSSQEAARVPQYKPPTVTTLYSNTSDRDKEREREGESMSLADRMFRFSGHVAPSKDDGLTHHVIYGSARRQTGYSHPEDGGLVTRGVTKRERRERESSGYQRGRSASVDMSPAPPRPPTFNIPPPSPAPVHYVSSIPAAPKEVEAALAQVGEPPASAKKPAKRNRTYRRVTPSQSQVHTYVYIYIRSRLSLN</sequence>
<evidence type="ECO:0000313" key="3">
    <source>
        <dbReference type="Proteomes" id="UP000265618"/>
    </source>
</evidence>
<evidence type="ECO:0000256" key="1">
    <source>
        <dbReference type="SAM" id="MobiDB-lite"/>
    </source>
</evidence>
<feature type="compositionally biased region" description="Pro residues" evidence="1">
    <location>
        <begin position="220"/>
        <end position="236"/>
    </location>
</feature>
<reference evidence="2 3" key="1">
    <citation type="journal article" date="2018" name="PLoS ONE">
        <title>The draft genome of Kipferlia bialata reveals reductive genome evolution in fornicate parasites.</title>
        <authorList>
            <person name="Tanifuji G."/>
            <person name="Takabayashi S."/>
            <person name="Kume K."/>
            <person name="Takagi M."/>
            <person name="Nakayama T."/>
            <person name="Kamikawa R."/>
            <person name="Inagaki Y."/>
            <person name="Hashimoto T."/>
        </authorList>
    </citation>
    <scope>NUCLEOTIDE SEQUENCE [LARGE SCALE GENOMIC DNA]</scope>
    <source>
        <strain evidence="2">NY0173</strain>
    </source>
</reference>
<keyword evidence="3" id="KW-1185">Reference proteome</keyword>
<feature type="region of interest" description="Disordered" evidence="1">
    <location>
        <begin position="37"/>
        <end position="147"/>
    </location>
</feature>
<feature type="compositionally biased region" description="Low complexity" evidence="1">
    <location>
        <begin position="67"/>
        <end position="77"/>
    </location>
</feature>
<comment type="caution">
    <text evidence="2">The sequence shown here is derived from an EMBL/GenBank/DDBJ whole genome shotgun (WGS) entry which is preliminary data.</text>
</comment>
<organism evidence="2 3">
    <name type="scientific">Kipferlia bialata</name>
    <dbReference type="NCBI Taxonomy" id="797122"/>
    <lineage>
        <taxon>Eukaryota</taxon>
        <taxon>Metamonada</taxon>
        <taxon>Carpediemonas-like organisms</taxon>
        <taxon>Kipferlia</taxon>
    </lineage>
</organism>
<feature type="region of interest" description="Disordered" evidence="1">
    <location>
        <begin position="257"/>
        <end position="280"/>
    </location>
</feature>
<name>A0A9K3D6Q8_9EUKA</name>
<protein>
    <submittedName>
        <fullName evidence="2">Uncharacterized protein</fullName>
    </submittedName>
</protein>
<gene>
    <name evidence="2" type="ORF">KIPB_012518</name>
</gene>
<evidence type="ECO:0000313" key="2">
    <source>
        <dbReference type="EMBL" id="GIQ89911.1"/>
    </source>
</evidence>
<feature type="region of interest" description="Disordered" evidence="1">
    <location>
        <begin position="178"/>
        <end position="236"/>
    </location>
</feature>
<dbReference type="AlphaFoldDB" id="A0A9K3D6Q8"/>
<proteinExistence type="predicted"/>
<feature type="compositionally biased region" description="Basic and acidic residues" evidence="1">
    <location>
        <begin position="133"/>
        <end position="144"/>
    </location>
</feature>
<accession>A0A9K3D6Q8</accession>
<dbReference type="EMBL" id="BDIP01005565">
    <property type="protein sequence ID" value="GIQ89911.1"/>
    <property type="molecule type" value="Genomic_DNA"/>
</dbReference>
<feature type="compositionally biased region" description="Basic and acidic residues" evidence="1">
    <location>
        <begin position="39"/>
        <end position="56"/>
    </location>
</feature>
<dbReference type="Proteomes" id="UP000265618">
    <property type="component" value="Unassembled WGS sequence"/>
</dbReference>
<feature type="compositionally biased region" description="Basic residues" evidence="1">
    <location>
        <begin position="267"/>
        <end position="276"/>
    </location>
</feature>